<dbReference type="Gene3D" id="2.160.20.10">
    <property type="entry name" value="Single-stranded right-handed beta-helix, Pectin lyase-like"/>
    <property type="match status" value="1"/>
</dbReference>
<dbReference type="RefSeq" id="WP_021367109.1">
    <property type="nucleotide sequence ID" value="NZ_BBYB01000112.1"/>
</dbReference>
<dbReference type="Pfam" id="PF12708">
    <property type="entry name" value="Pect-lyase_RHGA_epim"/>
    <property type="match status" value="1"/>
</dbReference>
<dbReference type="EMBL" id="LK932849">
    <property type="protein sequence ID" value="CDS94429.1"/>
    <property type="molecule type" value="Genomic_DNA"/>
</dbReference>
<reference evidence="2" key="1">
    <citation type="submission" date="2014-07" db="EMBL/GenBank/DDBJ databases">
        <authorList>
            <person name="Monot Marc"/>
        </authorList>
    </citation>
    <scope>NUCLEOTIDE SEQUENCE</scope>
    <source>
        <strain evidence="4">7032989</strain>
        <strain evidence="3">7032994</strain>
    </source>
</reference>
<dbReference type="InterPro" id="IPR012334">
    <property type="entry name" value="Pectin_lyas_fold"/>
</dbReference>
<dbReference type="InterPro" id="IPR024535">
    <property type="entry name" value="RHGA/B-epi-like_pectate_lyase"/>
</dbReference>
<evidence type="ECO:0000313" key="4">
    <source>
        <dbReference type="EMBL" id="CDS94429.1"/>
    </source>
</evidence>
<protein>
    <recommendedName>
        <fullName evidence="1">Rhamnogalacturonase A/B/Epimerase-like pectate lyase domain-containing protein</fullName>
    </recommendedName>
</protein>
<dbReference type="AlphaFoldDB" id="A0A069AKR5"/>
<dbReference type="EMBL" id="LK932411">
    <property type="protein sequence ID" value="CDS89444.1"/>
    <property type="molecule type" value="Genomic_DNA"/>
</dbReference>
<evidence type="ECO:0000313" key="2">
    <source>
        <dbReference type="EMBL" id="CDS88822.1"/>
    </source>
</evidence>
<organism evidence="2">
    <name type="scientific">Clostridioides difficile</name>
    <name type="common">Peptoclostridium difficile</name>
    <dbReference type="NCBI Taxonomy" id="1496"/>
    <lineage>
        <taxon>Bacteria</taxon>
        <taxon>Bacillati</taxon>
        <taxon>Bacillota</taxon>
        <taxon>Clostridia</taxon>
        <taxon>Peptostreptococcales</taxon>
        <taxon>Peptostreptococcaceae</taxon>
        <taxon>Clostridioides</taxon>
    </lineage>
</organism>
<dbReference type="SUPFAM" id="SSF51126">
    <property type="entry name" value="Pectin lyase-like"/>
    <property type="match status" value="1"/>
</dbReference>
<dbReference type="EMBL" id="LK932525">
    <property type="protein sequence ID" value="CDS88822.1"/>
    <property type="molecule type" value="Genomic_DNA"/>
</dbReference>
<sequence>MEESIIIKDISGWINVLDYGICNDETKDVSFKLQEIMDAVPEDSIIYFPKGKYLFESGVKIKKRLTLCGDSYILANVPKNTAGVTQFTFKGKKNPKSENIAIITAKSVRHCIKSICFYSDSCDRDMKSNHEPPTDGKPRFHHNVIINYRNISAIVCEDKQGESGHYENLSFSGFSGIALDMPNNSTANDITIFTSGLGISTGENSTIANSKIWGCVDGMIISTGTFINGMRVEEIKKVGIKNIGRGLNFITNITIDQCGYCGVWFDSISNVQISGNITRCGQYYYDVSYDNYLMLDNRVKEAYSLFYGNLLESSNIVLSNTNEDNWEDFKEDKHKVYLIEALKTKNVLLTCNIDATDWIVKSEKGNLTYNNMRQTVIFYDGKLSSINGIGISDEDYGDKVKIKKGNIYINSNDKDIKMHKPEVGDIISTIIKDKSILSAHYGGTWEKIGEKIEFGITVHYYKLIEK</sequence>
<feature type="domain" description="Rhamnogalacturonase A/B/Epimerase-like pectate lyase" evidence="1">
    <location>
        <begin position="13"/>
        <end position="219"/>
    </location>
</feature>
<proteinExistence type="predicted"/>
<gene>
    <name evidence="4" type="ORF">BN1095_20013</name>
    <name evidence="2" type="ORF">BN1096_700185</name>
    <name evidence="3" type="ORF">BN1097_710184</name>
</gene>
<name>A0A069AKR5_CLODI</name>
<evidence type="ECO:0000259" key="1">
    <source>
        <dbReference type="Pfam" id="PF12708"/>
    </source>
</evidence>
<accession>A0A069AKR5</accession>
<evidence type="ECO:0000313" key="3">
    <source>
        <dbReference type="EMBL" id="CDS89444.1"/>
    </source>
</evidence>
<dbReference type="InterPro" id="IPR011050">
    <property type="entry name" value="Pectin_lyase_fold/virulence"/>
</dbReference>